<reference evidence="5 6" key="1">
    <citation type="submission" date="2016-06" db="EMBL/GenBank/DDBJ databases">
        <authorList>
            <person name="Kjaerup R.B."/>
            <person name="Dalgaard T.S."/>
            <person name="Juul-Madsen H.R."/>
        </authorList>
    </citation>
    <scope>NUCLEOTIDE SEQUENCE [LARGE SCALE GENOMIC DNA]</scope>
    <source>
        <strain evidence="5 6">CECT 8886</strain>
    </source>
</reference>
<dbReference type="InterPro" id="IPR027417">
    <property type="entry name" value="P-loop_NTPase"/>
</dbReference>
<dbReference type="Pfam" id="PF00005">
    <property type="entry name" value="ABC_tran"/>
    <property type="match status" value="1"/>
</dbReference>
<gene>
    <name evidence="5" type="primary">malK_6</name>
    <name evidence="5" type="ORF">MSP8886_03536</name>
</gene>
<dbReference type="EMBL" id="FLOB01000011">
    <property type="protein sequence ID" value="SBS35979.1"/>
    <property type="molecule type" value="Genomic_DNA"/>
</dbReference>
<evidence type="ECO:0000313" key="5">
    <source>
        <dbReference type="EMBL" id="SBS35979.1"/>
    </source>
</evidence>
<feature type="domain" description="ABC transporter" evidence="4">
    <location>
        <begin position="4"/>
        <end position="234"/>
    </location>
</feature>
<keyword evidence="2" id="KW-0547">Nucleotide-binding</keyword>
<evidence type="ECO:0000313" key="6">
    <source>
        <dbReference type="Proteomes" id="UP000092544"/>
    </source>
</evidence>
<dbReference type="SUPFAM" id="SSF52540">
    <property type="entry name" value="P-loop containing nucleoside triphosphate hydrolases"/>
    <property type="match status" value="1"/>
</dbReference>
<keyword evidence="5" id="KW-0378">Hydrolase</keyword>
<dbReference type="Gene3D" id="2.40.50.100">
    <property type="match status" value="1"/>
</dbReference>
<dbReference type="RefSeq" id="WP_067018861.1">
    <property type="nucleotide sequence ID" value="NZ_FLOB01000011.1"/>
</dbReference>
<accession>A0A1A8TP63</accession>
<keyword evidence="1" id="KW-0813">Transport</keyword>
<organism evidence="5 6">
    <name type="scientific">Marinomonas spartinae</name>
    <dbReference type="NCBI Taxonomy" id="1792290"/>
    <lineage>
        <taxon>Bacteria</taxon>
        <taxon>Pseudomonadati</taxon>
        <taxon>Pseudomonadota</taxon>
        <taxon>Gammaproteobacteria</taxon>
        <taxon>Oceanospirillales</taxon>
        <taxon>Oceanospirillaceae</taxon>
        <taxon>Marinomonas</taxon>
    </lineage>
</organism>
<dbReference type="InterPro" id="IPR008995">
    <property type="entry name" value="Mo/tungstate-bd_C_term_dom"/>
</dbReference>
<dbReference type="PROSITE" id="PS50893">
    <property type="entry name" value="ABC_TRANSPORTER_2"/>
    <property type="match status" value="1"/>
</dbReference>
<dbReference type="GO" id="GO:0043190">
    <property type="term" value="C:ATP-binding cassette (ABC) transporter complex"/>
    <property type="evidence" value="ECO:0007669"/>
    <property type="project" value="UniProtKB-ARBA"/>
</dbReference>
<dbReference type="STRING" id="1792290.MSP8886_03536"/>
<keyword evidence="3 5" id="KW-0067">ATP-binding</keyword>
<proteinExistence type="predicted"/>
<dbReference type="EC" id="3.6.3.19" evidence="5"/>
<evidence type="ECO:0000256" key="3">
    <source>
        <dbReference type="ARBA" id="ARBA00022840"/>
    </source>
</evidence>
<dbReference type="SMART" id="SM00382">
    <property type="entry name" value="AAA"/>
    <property type="match status" value="1"/>
</dbReference>
<name>A0A1A8TP63_9GAMM</name>
<dbReference type="InterPro" id="IPR003439">
    <property type="entry name" value="ABC_transporter-like_ATP-bd"/>
</dbReference>
<protein>
    <submittedName>
        <fullName evidence="5">Maltose/maltodextrin import ATP-binding protein MalK</fullName>
        <ecNumber evidence="5">3.6.3.19</ecNumber>
    </submittedName>
</protein>
<dbReference type="SUPFAM" id="SSF50331">
    <property type="entry name" value="MOP-like"/>
    <property type="match status" value="1"/>
</dbReference>
<dbReference type="PANTHER" id="PTHR42781">
    <property type="entry name" value="SPERMIDINE/PUTRESCINE IMPORT ATP-BINDING PROTEIN POTA"/>
    <property type="match status" value="1"/>
</dbReference>
<dbReference type="PROSITE" id="PS00211">
    <property type="entry name" value="ABC_TRANSPORTER_1"/>
    <property type="match status" value="1"/>
</dbReference>
<dbReference type="Gene3D" id="3.40.50.300">
    <property type="entry name" value="P-loop containing nucleotide triphosphate hydrolases"/>
    <property type="match status" value="1"/>
</dbReference>
<dbReference type="InterPro" id="IPR003593">
    <property type="entry name" value="AAA+_ATPase"/>
</dbReference>
<dbReference type="GO" id="GO:0140359">
    <property type="term" value="F:ABC-type transporter activity"/>
    <property type="evidence" value="ECO:0007669"/>
    <property type="project" value="UniProtKB-ARBA"/>
</dbReference>
<evidence type="ECO:0000256" key="2">
    <source>
        <dbReference type="ARBA" id="ARBA00022741"/>
    </source>
</evidence>
<keyword evidence="6" id="KW-1185">Reference proteome</keyword>
<evidence type="ECO:0000256" key="1">
    <source>
        <dbReference type="ARBA" id="ARBA00022448"/>
    </source>
</evidence>
<sequence length="371" mass="40882">MTSVLIDSVNVRFGDFEALRNISLNIDSGTFVTLLGPSGCGKTTLLKTIAGFTPLSSGKMLIGGKETHNLPPEKRDTAMCFQSYALFPHLSVANNLLFGPKQKKLSKQDQATRLQDIASQVSLTSQLDKFPPELSGGQQQRVALGRALAIQPGIMLFDEPLSNLDAKLRDSVRFEIRQLQKQQGFTAIYVTHDQAEALAMSDIVVVMNKGAIEQIGSPNDIYHRPINRFVADFVGAANILPAQVLEQHGNLYRVQTALGQLQVQSDQAPIAKQTYIFWRPEDMCFDGANTSPNGQDNIFESRIIAKTFLGNITECLLDPLPHSHDDANTALTCDKKPSIRIQNLGFQRAEEGEQVIIRVPSSNIRFLAEAF</sequence>
<dbReference type="InterPro" id="IPR050093">
    <property type="entry name" value="ABC_SmlMolc_Importer"/>
</dbReference>
<dbReference type="FunFam" id="3.40.50.300:FF:000042">
    <property type="entry name" value="Maltose/maltodextrin ABC transporter, ATP-binding protein"/>
    <property type="match status" value="1"/>
</dbReference>
<dbReference type="InterPro" id="IPR017871">
    <property type="entry name" value="ABC_transporter-like_CS"/>
</dbReference>
<evidence type="ECO:0000259" key="4">
    <source>
        <dbReference type="PROSITE" id="PS50893"/>
    </source>
</evidence>
<dbReference type="OrthoDB" id="9802264at2"/>
<dbReference type="Proteomes" id="UP000092544">
    <property type="component" value="Unassembled WGS sequence"/>
</dbReference>
<dbReference type="GO" id="GO:0005524">
    <property type="term" value="F:ATP binding"/>
    <property type="evidence" value="ECO:0007669"/>
    <property type="project" value="UniProtKB-KW"/>
</dbReference>
<dbReference type="AlphaFoldDB" id="A0A1A8TP63"/>
<dbReference type="GO" id="GO:0016887">
    <property type="term" value="F:ATP hydrolysis activity"/>
    <property type="evidence" value="ECO:0007669"/>
    <property type="project" value="InterPro"/>
</dbReference>
<dbReference type="PANTHER" id="PTHR42781:SF4">
    <property type="entry name" value="SPERMIDINE_PUTRESCINE IMPORT ATP-BINDING PROTEIN POTA"/>
    <property type="match status" value="1"/>
</dbReference>